<dbReference type="InterPro" id="IPR054120">
    <property type="entry name" value="PBPA_dimer"/>
</dbReference>
<dbReference type="InterPro" id="IPR001460">
    <property type="entry name" value="PCN-bd_Tpept"/>
</dbReference>
<proteinExistence type="predicted"/>
<dbReference type="GO" id="GO:0071972">
    <property type="term" value="F:peptidoglycan L,D-transpeptidase activity"/>
    <property type="evidence" value="ECO:0007669"/>
    <property type="project" value="TreeGrafter"/>
</dbReference>
<feature type="domain" description="Penicillin-binding protein transpeptidase" evidence="1">
    <location>
        <begin position="159"/>
        <end position="481"/>
    </location>
</feature>
<dbReference type="AlphaFoldDB" id="A0A4U3M833"/>
<dbReference type="Gene3D" id="3.40.710.10">
    <property type="entry name" value="DD-peptidase/beta-lactamase superfamily"/>
    <property type="match status" value="1"/>
</dbReference>
<dbReference type="PANTHER" id="PTHR30627">
    <property type="entry name" value="PEPTIDOGLYCAN D,D-TRANSPEPTIDASE"/>
    <property type="match status" value="1"/>
</dbReference>
<dbReference type="OrthoDB" id="9766847at2"/>
<protein>
    <submittedName>
        <fullName evidence="3">Penicillin-binding protein 2</fullName>
    </submittedName>
</protein>
<dbReference type="Pfam" id="PF21922">
    <property type="entry name" value="PBP_dimer_2"/>
    <property type="match status" value="1"/>
</dbReference>
<dbReference type="GO" id="GO:0071555">
    <property type="term" value="P:cell wall organization"/>
    <property type="evidence" value="ECO:0007669"/>
    <property type="project" value="TreeGrafter"/>
</dbReference>
<dbReference type="GO" id="GO:0005886">
    <property type="term" value="C:plasma membrane"/>
    <property type="evidence" value="ECO:0007669"/>
    <property type="project" value="TreeGrafter"/>
</dbReference>
<dbReference type="InterPro" id="IPR036138">
    <property type="entry name" value="PBP_dimer_sf"/>
</dbReference>
<dbReference type="SUPFAM" id="SSF56519">
    <property type="entry name" value="Penicillin binding protein dimerisation domain"/>
    <property type="match status" value="1"/>
</dbReference>
<organism evidence="3 4">
    <name type="scientific">Herbidospora galbida</name>
    <dbReference type="NCBI Taxonomy" id="2575442"/>
    <lineage>
        <taxon>Bacteria</taxon>
        <taxon>Bacillati</taxon>
        <taxon>Actinomycetota</taxon>
        <taxon>Actinomycetes</taxon>
        <taxon>Streptosporangiales</taxon>
        <taxon>Streptosporangiaceae</taxon>
        <taxon>Herbidospora</taxon>
    </lineage>
</organism>
<dbReference type="EMBL" id="SZQA01000035">
    <property type="protein sequence ID" value="TKK84379.1"/>
    <property type="molecule type" value="Genomic_DNA"/>
</dbReference>
<keyword evidence="4" id="KW-1185">Reference proteome</keyword>
<sequence>MNATIKRAAVACMVMFALLMINVNYLGAVKAGEYSTDNRNKRSFYARYGVDRGWITADNGKTTLAKTVDTGDKTFRYEREYPAGRMYAHVLGFFAPESARGIELNENKLLNGSDPDLVVGRLIDFVSKKPPKGASVDLTLVPAAQKVAYDRLRASGKRGAVVALNPKTGAVQVMVSLPTYDPNDLAAPDKAKVAAAYNKLADDDTDPLLNRAIEKTYPPGSTFKVVTAAAFLEADRSRDPETTVPAPQVLDLPDTTAGLPNYGGAACGSGEVTLRFALERSCNTPFGQIGMDLGWDTMRSESAKFGIGEPIQFDLPTAGTTIGPEIETAALAQLAIGQRDNQQTPLQMAQVASAIANSGVLMRPTLINKITDPDGSVIEELRPDQIDEAMSGEVADELKQMMVSVITNGTGTGAQIPGVTVAGKTGTAEAGDAPAPHAWFIGFAPAEDPQTAICVFIEAGSAGNDATGGGTAAPLARDVMQAVLEAK</sequence>
<evidence type="ECO:0000313" key="3">
    <source>
        <dbReference type="EMBL" id="TKK84379.1"/>
    </source>
</evidence>
<dbReference type="InterPro" id="IPR012338">
    <property type="entry name" value="Beta-lactam/transpept-like"/>
</dbReference>
<comment type="caution">
    <text evidence="3">The sequence shown here is derived from an EMBL/GenBank/DDBJ whole genome shotgun (WGS) entry which is preliminary data.</text>
</comment>
<reference evidence="3 4" key="1">
    <citation type="submission" date="2019-04" db="EMBL/GenBank/DDBJ databases">
        <title>Herbidospora sp. NEAU-GS14.nov., a novel actinomycete isolated from soil.</title>
        <authorList>
            <person name="Han L."/>
        </authorList>
    </citation>
    <scope>NUCLEOTIDE SEQUENCE [LARGE SCALE GENOMIC DNA]</scope>
    <source>
        <strain evidence="3 4">NEAU-GS14</strain>
    </source>
</reference>
<dbReference type="SUPFAM" id="SSF56601">
    <property type="entry name" value="beta-lactamase/transpeptidase-like"/>
    <property type="match status" value="1"/>
</dbReference>
<dbReference type="InterPro" id="IPR050515">
    <property type="entry name" value="Beta-lactam/transpept"/>
</dbReference>
<evidence type="ECO:0000313" key="4">
    <source>
        <dbReference type="Proteomes" id="UP000308705"/>
    </source>
</evidence>
<dbReference type="Proteomes" id="UP000308705">
    <property type="component" value="Unassembled WGS sequence"/>
</dbReference>
<dbReference type="Pfam" id="PF00905">
    <property type="entry name" value="Transpeptidase"/>
    <property type="match status" value="1"/>
</dbReference>
<dbReference type="PANTHER" id="PTHR30627:SF24">
    <property type="entry name" value="PENICILLIN-BINDING PROTEIN 4B"/>
    <property type="match status" value="1"/>
</dbReference>
<gene>
    <name evidence="3" type="ORF">FDA94_30045</name>
</gene>
<dbReference type="Gene3D" id="3.90.1310.10">
    <property type="entry name" value="Penicillin-binding protein 2a (Domain 2)"/>
    <property type="match status" value="1"/>
</dbReference>
<name>A0A4U3M833_9ACTN</name>
<accession>A0A4U3M833</accession>
<dbReference type="GO" id="GO:0008658">
    <property type="term" value="F:penicillin binding"/>
    <property type="evidence" value="ECO:0007669"/>
    <property type="project" value="InterPro"/>
</dbReference>
<feature type="domain" description="Penicillin binding protein A dimerisation" evidence="2">
    <location>
        <begin position="52"/>
        <end position="136"/>
    </location>
</feature>
<evidence type="ECO:0000259" key="2">
    <source>
        <dbReference type="Pfam" id="PF21922"/>
    </source>
</evidence>
<evidence type="ECO:0000259" key="1">
    <source>
        <dbReference type="Pfam" id="PF00905"/>
    </source>
</evidence>
<dbReference type="RefSeq" id="WP_137250427.1">
    <property type="nucleotide sequence ID" value="NZ_SZQA01000035.1"/>
</dbReference>